<dbReference type="NCBIfam" id="NF003513">
    <property type="entry name" value="PRK05182.1-2"/>
    <property type="match status" value="1"/>
</dbReference>
<dbReference type="Gene3D" id="2.170.120.12">
    <property type="entry name" value="DNA-directed RNA polymerase, insert domain"/>
    <property type="match status" value="1"/>
</dbReference>
<dbReference type="SUPFAM" id="SSF47789">
    <property type="entry name" value="C-terminal domain of RNA polymerase alpha subunit"/>
    <property type="match status" value="1"/>
</dbReference>
<dbReference type="OrthoDB" id="9805706at2"/>
<comment type="subunit">
    <text evidence="11">Homodimer. The RNAP catalytic core consists of 2 alpha, 1 beta, 1 beta' and 1 omega subunit. When a sigma factor is associated with the core the holoenzyme is formed, which can initiate transcription.</text>
</comment>
<dbReference type="Gene3D" id="3.30.1360.10">
    <property type="entry name" value="RNA polymerase, RBP11-like subunit"/>
    <property type="match status" value="1"/>
</dbReference>
<feature type="region of interest" description="Alpha N-terminal domain (alpha-NTD)" evidence="11">
    <location>
        <begin position="1"/>
        <end position="231"/>
    </location>
</feature>
<dbReference type="NCBIfam" id="NF003519">
    <property type="entry name" value="PRK05182.2-5"/>
    <property type="match status" value="1"/>
</dbReference>
<keyword evidence="4 11" id="KW-0240">DNA-directed RNA polymerase</keyword>
<dbReference type="GO" id="GO:0000428">
    <property type="term" value="C:DNA-directed RNA polymerase complex"/>
    <property type="evidence" value="ECO:0007669"/>
    <property type="project" value="UniProtKB-KW"/>
</dbReference>
<proteinExistence type="inferred from homology"/>
<evidence type="ECO:0000256" key="4">
    <source>
        <dbReference type="ARBA" id="ARBA00022478"/>
    </source>
</evidence>
<evidence type="ECO:0000256" key="6">
    <source>
        <dbReference type="ARBA" id="ARBA00022695"/>
    </source>
</evidence>
<dbReference type="InterPro" id="IPR036603">
    <property type="entry name" value="RBP11-like"/>
</dbReference>
<keyword evidence="7 11" id="KW-0804">Transcription</keyword>
<evidence type="ECO:0000256" key="2">
    <source>
        <dbReference type="ARBA" id="ARBA00012418"/>
    </source>
</evidence>
<dbReference type="GO" id="GO:0003677">
    <property type="term" value="F:DNA binding"/>
    <property type="evidence" value="ECO:0007669"/>
    <property type="project" value="UniProtKB-UniRule"/>
</dbReference>
<dbReference type="InterPro" id="IPR011263">
    <property type="entry name" value="DNA-dir_RNA_pol_RpoA/D/Rpb3"/>
</dbReference>
<feature type="domain" description="DNA-directed RNA polymerase RpoA/D/Rpb3-type" evidence="12">
    <location>
        <begin position="25"/>
        <end position="231"/>
    </location>
</feature>
<dbReference type="NCBIfam" id="TIGR02027">
    <property type="entry name" value="rpoA"/>
    <property type="match status" value="1"/>
</dbReference>
<evidence type="ECO:0000256" key="11">
    <source>
        <dbReference type="HAMAP-Rule" id="MF_00059"/>
    </source>
</evidence>
<dbReference type="InterPro" id="IPR011773">
    <property type="entry name" value="DNA-dir_RpoA"/>
</dbReference>
<sequence>MNLKKKGFQLPDKIRFDEETLSSTYGKLIAEPLERGFGTTMGNSLRRVLLSSLEGAAVSAVKITGALHEFSTITGVKEDVIDIILNLKKLRFKFHGEGNKIGTFNVKGPGHVTGADLQVDSTIEVLNPETPIATLDKGGHFDAEIYIRKGKGYIASELNQEDLPVGMIAVDAAFTPLRKVNFWVEKTRVGRETDYDRLIMEIWTDGSISPEKAISQAASIVIEHMDLFIFEEEAEDVPVSAEVGAGHSDRTEFSSSNDNLFKNVDELELSVRSFNCLKNANIKTIIELVQKTEPEMLKTKNFGRKSLNEIKEILGRMGLHLGMKIDVDNLSKEAVQSGGIKQNAS</sequence>
<evidence type="ECO:0000313" key="13">
    <source>
        <dbReference type="EMBL" id="SPQ02064.1"/>
    </source>
</evidence>
<comment type="function">
    <text evidence="11">DNA-dependent RNA polymerase catalyzes the transcription of DNA into RNA using the four ribonucleoside triphosphates as substrates.</text>
</comment>
<evidence type="ECO:0000256" key="1">
    <source>
        <dbReference type="ARBA" id="ARBA00007123"/>
    </source>
</evidence>
<dbReference type="GO" id="GO:0005737">
    <property type="term" value="C:cytoplasm"/>
    <property type="evidence" value="ECO:0007669"/>
    <property type="project" value="UniProtKB-ARBA"/>
</dbReference>
<dbReference type="InterPro" id="IPR011262">
    <property type="entry name" value="DNA-dir_RNA_pol_insert"/>
</dbReference>
<dbReference type="SUPFAM" id="SSF55257">
    <property type="entry name" value="RBP11-like subunits of RNA polymerase"/>
    <property type="match status" value="1"/>
</dbReference>
<dbReference type="InterPro" id="IPR011260">
    <property type="entry name" value="RNAP_asu_C"/>
</dbReference>
<evidence type="ECO:0000256" key="9">
    <source>
        <dbReference type="ARBA" id="ARBA00033070"/>
    </source>
</evidence>
<dbReference type="HAMAP" id="MF_00059">
    <property type="entry name" value="RNApol_bact_RpoA"/>
    <property type="match status" value="1"/>
</dbReference>
<dbReference type="InterPro" id="IPR036643">
    <property type="entry name" value="RNApol_insert_sf"/>
</dbReference>
<dbReference type="EC" id="2.7.7.6" evidence="2 11"/>
<dbReference type="SMART" id="SM00662">
    <property type="entry name" value="RPOLD"/>
    <property type="match status" value="1"/>
</dbReference>
<evidence type="ECO:0000256" key="5">
    <source>
        <dbReference type="ARBA" id="ARBA00022679"/>
    </source>
</evidence>
<accession>A0A2U3QKX7</accession>
<dbReference type="CDD" id="cd06928">
    <property type="entry name" value="RNAP_alpha_NTD"/>
    <property type="match status" value="1"/>
</dbReference>
<dbReference type="AlphaFoldDB" id="A0A2U3QKX7"/>
<protein>
    <recommendedName>
        <fullName evidence="3 11">DNA-directed RNA polymerase subunit alpha</fullName>
        <shortName evidence="11">RNAP subunit alpha</shortName>
        <ecNumber evidence="2 11">2.7.7.6</ecNumber>
    </recommendedName>
    <alternativeName>
        <fullName evidence="9 11">RNA polymerase subunit alpha</fullName>
    </alternativeName>
    <alternativeName>
        <fullName evidence="8 11">Transcriptase subunit alpha</fullName>
    </alternativeName>
</protein>
<gene>
    <name evidence="11 13" type="primary">rpoA</name>
    <name evidence="13" type="ORF">NBG4_90008</name>
</gene>
<dbReference type="GO" id="GO:0006351">
    <property type="term" value="P:DNA-templated transcription"/>
    <property type="evidence" value="ECO:0007669"/>
    <property type="project" value="UniProtKB-UniRule"/>
</dbReference>
<feature type="region of interest" description="Alpha C-terminal domain (alpha-CTD)" evidence="11">
    <location>
        <begin position="256"/>
        <end position="345"/>
    </location>
</feature>
<evidence type="ECO:0000256" key="10">
    <source>
        <dbReference type="ARBA" id="ARBA00048552"/>
    </source>
</evidence>
<reference evidence="14" key="1">
    <citation type="submission" date="2018-03" db="EMBL/GenBank/DDBJ databases">
        <authorList>
            <person name="Zecchin S."/>
        </authorList>
    </citation>
    <scope>NUCLEOTIDE SEQUENCE [LARGE SCALE GENOMIC DNA]</scope>
</reference>
<evidence type="ECO:0000313" key="14">
    <source>
        <dbReference type="Proteomes" id="UP000245125"/>
    </source>
</evidence>
<organism evidence="13 14">
    <name type="scientific">Candidatus Sulfobium mesophilum</name>
    <dbReference type="NCBI Taxonomy" id="2016548"/>
    <lineage>
        <taxon>Bacteria</taxon>
        <taxon>Pseudomonadati</taxon>
        <taxon>Nitrospirota</taxon>
        <taxon>Nitrospiria</taxon>
        <taxon>Nitrospirales</taxon>
        <taxon>Nitrospiraceae</taxon>
        <taxon>Candidatus Sulfobium</taxon>
    </lineage>
</organism>
<dbReference type="SUPFAM" id="SSF56553">
    <property type="entry name" value="Insert subdomain of RNA polymerase alpha subunit"/>
    <property type="match status" value="1"/>
</dbReference>
<comment type="similarity">
    <text evidence="1 11">Belongs to the RNA polymerase alpha chain family.</text>
</comment>
<comment type="catalytic activity">
    <reaction evidence="10 11">
        <text>RNA(n) + a ribonucleoside 5'-triphosphate = RNA(n+1) + diphosphate</text>
        <dbReference type="Rhea" id="RHEA:21248"/>
        <dbReference type="Rhea" id="RHEA-COMP:14527"/>
        <dbReference type="Rhea" id="RHEA-COMP:17342"/>
        <dbReference type="ChEBI" id="CHEBI:33019"/>
        <dbReference type="ChEBI" id="CHEBI:61557"/>
        <dbReference type="ChEBI" id="CHEBI:140395"/>
        <dbReference type="EC" id="2.7.7.6"/>
    </reaction>
</comment>
<keyword evidence="14" id="KW-1185">Reference proteome</keyword>
<comment type="domain">
    <text evidence="11">The N-terminal domain is essential for RNAP assembly and basal transcription, whereas the C-terminal domain is involved in interaction with transcriptional regulators and with upstream promoter elements.</text>
</comment>
<dbReference type="Pfam" id="PF03118">
    <property type="entry name" value="RNA_pol_A_CTD"/>
    <property type="match status" value="1"/>
</dbReference>
<name>A0A2U3QKX7_9BACT</name>
<evidence type="ECO:0000259" key="12">
    <source>
        <dbReference type="SMART" id="SM00662"/>
    </source>
</evidence>
<evidence type="ECO:0000256" key="7">
    <source>
        <dbReference type="ARBA" id="ARBA00023163"/>
    </source>
</evidence>
<dbReference type="GO" id="GO:0003899">
    <property type="term" value="F:DNA-directed RNA polymerase activity"/>
    <property type="evidence" value="ECO:0007669"/>
    <property type="project" value="UniProtKB-UniRule"/>
</dbReference>
<keyword evidence="5 11" id="KW-0808">Transferase</keyword>
<dbReference type="GO" id="GO:0046983">
    <property type="term" value="F:protein dimerization activity"/>
    <property type="evidence" value="ECO:0007669"/>
    <property type="project" value="InterPro"/>
</dbReference>
<evidence type="ECO:0000256" key="8">
    <source>
        <dbReference type="ARBA" id="ARBA00032524"/>
    </source>
</evidence>
<dbReference type="Pfam" id="PF01000">
    <property type="entry name" value="RNA_pol_A_bac"/>
    <property type="match status" value="1"/>
</dbReference>
<dbReference type="FunFam" id="1.10.150.20:FF:000001">
    <property type="entry name" value="DNA-directed RNA polymerase subunit alpha"/>
    <property type="match status" value="1"/>
</dbReference>
<dbReference type="Proteomes" id="UP000245125">
    <property type="component" value="Unassembled WGS sequence"/>
</dbReference>
<keyword evidence="6 11" id="KW-0548">Nucleotidyltransferase</keyword>
<dbReference type="FunFam" id="2.170.120.12:FF:000001">
    <property type="entry name" value="DNA-directed RNA polymerase subunit alpha"/>
    <property type="match status" value="1"/>
</dbReference>
<dbReference type="EMBL" id="OUUY01000141">
    <property type="protein sequence ID" value="SPQ02064.1"/>
    <property type="molecule type" value="Genomic_DNA"/>
</dbReference>
<dbReference type="Gene3D" id="1.10.150.20">
    <property type="entry name" value="5' to 3' exonuclease, C-terminal subdomain"/>
    <property type="match status" value="1"/>
</dbReference>
<evidence type="ECO:0000256" key="3">
    <source>
        <dbReference type="ARBA" id="ARBA00015972"/>
    </source>
</evidence>
<dbReference type="Pfam" id="PF01193">
    <property type="entry name" value="RNA_pol_L"/>
    <property type="match status" value="1"/>
</dbReference>